<evidence type="ECO:0000256" key="2">
    <source>
        <dbReference type="ARBA" id="ARBA00023143"/>
    </source>
</evidence>
<evidence type="ECO:0000313" key="3">
    <source>
        <dbReference type="EMBL" id="OIR15888.1"/>
    </source>
</evidence>
<dbReference type="GO" id="GO:0003774">
    <property type="term" value="F:cytoskeletal motor activity"/>
    <property type="evidence" value="ECO:0007669"/>
    <property type="project" value="InterPro"/>
</dbReference>
<dbReference type="AlphaFoldDB" id="A0A1J5TI96"/>
<dbReference type="EMBL" id="MLJW01000008">
    <property type="protein sequence ID" value="OIR15888.1"/>
    <property type="molecule type" value="Genomic_DNA"/>
</dbReference>
<proteinExistence type="inferred from homology"/>
<keyword evidence="3" id="KW-0282">Flagellum</keyword>
<comment type="subcellular location">
    <subcellularLocation>
        <location evidence="1">Bacterial flagellum basal body</location>
    </subcellularLocation>
</comment>
<dbReference type="PANTHER" id="PTHR34653">
    <property type="match status" value="1"/>
</dbReference>
<evidence type="ECO:0000256" key="1">
    <source>
        <dbReference type="ARBA" id="ARBA00004117"/>
    </source>
</evidence>
<dbReference type="Pfam" id="PF02049">
    <property type="entry name" value="FliE"/>
    <property type="match status" value="1"/>
</dbReference>
<keyword evidence="3" id="KW-0966">Cell projection</keyword>
<dbReference type="GO" id="GO:0009425">
    <property type="term" value="C:bacterial-type flagellum basal body"/>
    <property type="evidence" value="ECO:0007669"/>
    <property type="project" value="UniProtKB-SubCell"/>
</dbReference>
<keyword evidence="2" id="KW-0975">Bacterial flagellum</keyword>
<dbReference type="InterPro" id="IPR001624">
    <property type="entry name" value="FliE"/>
</dbReference>
<comment type="caution">
    <text evidence="3">The sequence shown here is derived from an EMBL/GenBank/DDBJ whole genome shotgun (WGS) entry which is preliminary data.</text>
</comment>
<protein>
    <submittedName>
        <fullName evidence="3">Flagellar hook-basal body complex protein FliE</fullName>
    </submittedName>
</protein>
<gene>
    <name evidence="3" type="primary">fliE_2</name>
    <name evidence="3" type="ORF">GALL_33890</name>
</gene>
<keyword evidence="3" id="KW-0969">Cilium</keyword>
<dbReference type="HAMAP" id="MF_00724">
    <property type="entry name" value="FliE"/>
    <property type="match status" value="1"/>
</dbReference>
<name>A0A1J5TI96_9ZZZZ</name>
<dbReference type="PANTHER" id="PTHR34653:SF1">
    <property type="entry name" value="FLAGELLAR HOOK-BASAL BODY COMPLEX PROTEIN FLIE"/>
    <property type="match status" value="1"/>
</dbReference>
<dbReference type="GO" id="GO:0071973">
    <property type="term" value="P:bacterial-type flagellum-dependent cell motility"/>
    <property type="evidence" value="ECO:0007669"/>
    <property type="project" value="InterPro"/>
</dbReference>
<dbReference type="NCBIfam" id="TIGR00205">
    <property type="entry name" value="fliE"/>
    <property type="match status" value="1"/>
</dbReference>
<organism evidence="3">
    <name type="scientific">mine drainage metagenome</name>
    <dbReference type="NCBI Taxonomy" id="410659"/>
    <lineage>
        <taxon>unclassified sequences</taxon>
        <taxon>metagenomes</taxon>
        <taxon>ecological metagenomes</taxon>
    </lineage>
</organism>
<dbReference type="PRINTS" id="PR01006">
    <property type="entry name" value="FLGHOOKFLIE"/>
</dbReference>
<sequence length="108" mass="11421">MSMDVTNVDSLLSQMRAAVAAAQGQPAQAPAAAGGLDFANVLKSSLDSVNQAQHQATDMQQAFAMGDDKVSLSDTMIAMQKANISFQTAIQVRNKVVAAYNDIMNMQV</sequence>
<reference evidence="3" key="1">
    <citation type="submission" date="2016-10" db="EMBL/GenBank/DDBJ databases">
        <title>Sequence of Gallionella enrichment culture.</title>
        <authorList>
            <person name="Poehlein A."/>
            <person name="Muehling M."/>
            <person name="Daniel R."/>
        </authorList>
    </citation>
    <scope>NUCLEOTIDE SEQUENCE</scope>
</reference>
<accession>A0A1J5TI96</accession>
<dbReference type="GO" id="GO:0005198">
    <property type="term" value="F:structural molecule activity"/>
    <property type="evidence" value="ECO:0007669"/>
    <property type="project" value="InterPro"/>
</dbReference>